<dbReference type="AlphaFoldDB" id="A0A1S3HP22"/>
<name>A0A1S3HP22_LINAN</name>
<dbReference type="KEGG" id="lak:106156201"/>
<dbReference type="SUPFAM" id="SSF52047">
    <property type="entry name" value="RNI-like"/>
    <property type="match status" value="1"/>
</dbReference>
<keyword evidence="1" id="KW-1185">Reference proteome</keyword>
<gene>
    <name evidence="2" type="primary">LOC106156201</name>
</gene>
<accession>A0A1S3HP22</accession>
<sequence length="275" mass="31361">MAVKYTTTLAHTFVECLKKRTPTKLKYLDMSGFPAAEIIVQYLASHCLLVYNEGKQKEVIAAYNNIMKESMDDSERTVYTVDETLPPDDSYRIQLDACVTNGENHMELCKALKVSQFQNVHFGVQVTKMDATCIGEARLTILLQYLIPEHLLGLRLKYNALTEDGIVRLAPLISRFYKITALDLSCNNINWQKHHEACEALMSMFKELKCLKRIGILFIQDLPSHGPFESEENCDEAGYEFEKEFLRSLAALAKQSTKEGIFGVEFDVLDRSHFI</sequence>
<dbReference type="OrthoDB" id="6479713at2759"/>
<dbReference type="Proteomes" id="UP000085678">
    <property type="component" value="Unplaced"/>
</dbReference>
<dbReference type="InterPro" id="IPR032675">
    <property type="entry name" value="LRR_dom_sf"/>
</dbReference>
<evidence type="ECO:0000313" key="2">
    <source>
        <dbReference type="RefSeq" id="XP_013386784.1"/>
    </source>
</evidence>
<protein>
    <submittedName>
        <fullName evidence="2">Uncharacterized protein LOC106156201</fullName>
    </submittedName>
</protein>
<dbReference type="STRING" id="7574.A0A1S3HP22"/>
<dbReference type="InParanoid" id="A0A1S3HP22"/>
<proteinExistence type="predicted"/>
<dbReference type="GeneID" id="106156201"/>
<reference evidence="2" key="1">
    <citation type="submission" date="2025-08" db="UniProtKB">
        <authorList>
            <consortium name="RefSeq"/>
        </authorList>
    </citation>
    <scope>IDENTIFICATION</scope>
    <source>
        <tissue evidence="2">Gonads</tissue>
    </source>
</reference>
<dbReference type="Gene3D" id="3.80.10.10">
    <property type="entry name" value="Ribonuclease Inhibitor"/>
    <property type="match status" value="1"/>
</dbReference>
<dbReference type="RefSeq" id="XP_013386784.1">
    <property type="nucleotide sequence ID" value="XM_013531330.1"/>
</dbReference>
<evidence type="ECO:0000313" key="1">
    <source>
        <dbReference type="Proteomes" id="UP000085678"/>
    </source>
</evidence>
<organism evidence="1 2">
    <name type="scientific">Lingula anatina</name>
    <name type="common">Brachiopod</name>
    <name type="synonym">Lingula unguis</name>
    <dbReference type="NCBI Taxonomy" id="7574"/>
    <lineage>
        <taxon>Eukaryota</taxon>
        <taxon>Metazoa</taxon>
        <taxon>Spiralia</taxon>
        <taxon>Lophotrochozoa</taxon>
        <taxon>Brachiopoda</taxon>
        <taxon>Linguliformea</taxon>
        <taxon>Lingulata</taxon>
        <taxon>Lingulida</taxon>
        <taxon>Linguloidea</taxon>
        <taxon>Lingulidae</taxon>
        <taxon>Lingula</taxon>
    </lineage>
</organism>